<reference evidence="2" key="1">
    <citation type="submission" date="2022-11" db="UniProtKB">
        <authorList>
            <consortium name="WormBaseParasite"/>
        </authorList>
    </citation>
    <scope>IDENTIFICATION</scope>
</reference>
<proteinExistence type="predicted"/>
<sequence length="88" mass="9909">TRASVGDSPPFVMTTFRRASPGIISQVERRRRNHAICPSTIGCVCETHFGFLLGIHEPFTHVAFGEPRRMFPFRHWNAIDLPSSTSVI</sequence>
<evidence type="ECO:0000313" key="1">
    <source>
        <dbReference type="Proteomes" id="UP000887569"/>
    </source>
</evidence>
<name>A0A915C971_PARUN</name>
<accession>A0A915C971</accession>
<dbReference type="AlphaFoldDB" id="A0A915C971"/>
<protein>
    <submittedName>
        <fullName evidence="2">Uncharacterized protein</fullName>
    </submittedName>
</protein>
<dbReference type="Proteomes" id="UP000887569">
    <property type="component" value="Unplaced"/>
</dbReference>
<evidence type="ECO:0000313" key="2">
    <source>
        <dbReference type="WBParaSite" id="PgR102_g029_t01"/>
    </source>
</evidence>
<organism evidence="1 2">
    <name type="scientific">Parascaris univalens</name>
    <name type="common">Nematode worm</name>
    <dbReference type="NCBI Taxonomy" id="6257"/>
    <lineage>
        <taxon>Eukaryota</taxon>
        <taxon>Metazoa</taxon>
        <taxon>Ecdysozoa</taxon>
        <taxon>Nematoda</taxon>
        <taxon>Chromadorea</taxon>
        <taxon>Rhabditida</taxon>
        <taxon>Spirurina</taxon>
        <taxon>Ascaridomorpha</taxon>
        <taxon>Ascaridoidea</taxon>
        <taxon>Ascarididae</taxon>
        <taxon>Parascaris</taxon>
    </lineage>
</organism>
<dbReference type="WBParaSite" id="PgR102_g029_t01">
    <property type="protein sequence ID" value="PgR102_g029_t01"/>
    <property type="gene ID" value="PgR102_g029"/>
</dbReference>
<keyword evidence="1" id="KW-1185">Reference proteome</keyword>